<feature type="compositionally biased region" description="Basic and acidic residues" evidence="2">
    <location>
        <begin position="406"/>
        <end position="421"/>
    </location>
</feature>
<feature type="compositionally biased region" description="Low complexity" evidence="2">
    <location>
        <begin position="168"/>
        <end position="179"/>
    </location>
</feature>
<feature type="compositionally biased region" description="Polar residues" evidence="2">
    <location>
        <begin position="1387"/>
        <end position="1396"/>
    </location>
</feature>
<feature type="compositionally biased region" description="Pro residues" evidence="2">
    <location>
        <begin position="1209"/>
        <end position="1220"/>
    </location>
</feature>
<feature type="compositionally biased region" description="Basic and acidic residues" evidence="2">
    <location>
        <begin position="1315"/>
        <end position="1331"/>
    </location>
</feature>
<feature type="compositionally biased region" description="Low complexity" evidence="2">
    <location>
        <begin position="221"/>
        <end position="230"/>
    </location>
</feature>
<feature type="compositionally biased region" description="Low complexity" evidence="2">
    <location>
        <begin position="298"/>
        <end position="318"/>
    </location>
</feature>
<feature type="region of interest" description="Disordered" evidence="2">
    <location>
        <begin position="1"/>
        <end position="455"/>
    </location>
</feature>
<feature type="coiled-coil region" evidence="1">
    <location>
        <begin position="768"/>
        <end position="795"/>
    </location>
</feature>
<feature type="compositionally biased region" description="Acidic residues" evidence="2">
    <location>
        <begin position="984"/>
        <end position="1005"/>
    </location>
</feature>
<feature type="compositionally biased region" description="Low complexity" evidence="2">
    <location>
        <begin position="440"/>
        <end position="451"/>
    </location>
</feature>
<dbReference type="EMBL" id="JAUKUA010000003">
    <property type="protein sequence ID" value="KAK0719229.1"/>
    <property type="molecule type" value="Genomic_DNA"/>
</dbReference>
<protein>
    <submittedName>
        <fullName evidence="3">Uncharacterized protein</fullName>
    </submittedName>
</protein>
<feature type="compositionally biased region" description="Basic residues" evidence="2">
    <location>
        <begin position="144"/>
        <end position="153"/>
    </location>
</feature>
<feature type="region of interest" description="Disordered" evidence="2">
    <location>
        <begin position="661"/>
        <end position="738"/>
    </location>
</feature>
<evidence type="ECO:0000313" key="4">
    <source>
        <dbReference type="Proteomes" id="UP001172102"/>
    </source>
</evidence>
<feature type="compositionally biased region" description="Low complexity" evidence="2">
    <location>
        <begin position="1075"/>
        <end position="1097"/>
    </location>
</feature>
<keyword evidence="1" id="KW-0175">Coiled coil</keyword>
<feature type="compositionally biased region" description="Basic residues" evidence="2">
    <location>
        <begin position="1"/>
        <end position="15"/>
    </location>
</feature>
<feature type="compositionally biased region" description="Low complexity" evidence="2">
    <location>
        <begin position="1276"/>
        <end position="1285"/>
    </location>
</feature>
<feature type="compositionally biased region" description="Low complexity" evidence="2">
    <location>
        <begin position="96"/>
        <end position="109"/>
    </location>
</feature>
<feature type="compositionally biased region" description="Acidic residues" evidence="2">
    <location>
        <begin position="686"/>
        <end position="699"/>
    </location>
</feature>
<proteinExistence type="predicted"/>
<feature type="compositionally biased region" description="Basic and acidic residues" evidence="2">
    <location>
        <begin position="1286"/>
        <end position="1299"/>
    </location>
</feature>
<feature type="compositionally biased region" description="Basic and acidic residues" evidence="2">
    <location>
        <begin position="154"/>
        <end position="166"/>
    </location>
</feature>
<comment type="caution">
    <text evidence="3">The sequence shown here is derived from an EMBL/GenBank/DDBJ whole genome shotgun (WGS) entry which is preliminary data.</text>
</comment>
<feature type="region of interest" description="Disordered" evidence="2">
    <location>
        <begin position="541"/>
        <end position="569"/>
    </location>
</feature>
<gene>
    <name evidence="3" type="ORF">B0H67DRAFT_572707</name>
</gene>
<keyword evidence="4" id="KW-1185">Reference proteome</keyword>
<name>A0AA40ANR6_9PEZI</name>
<reference evidence="3" key="1">
    <citation type="submission" date="2023-06" db="EMBL/GenBank/DDBJ databases">
        <title>Genome-scale phylogeny and comparative genomics of the fungal order Sordariales.</title>
        <authorList>
            <consortium name="Lawrence Berkeley National Laboratory"/>
            <person name="Hensen N."/>
            <person name="Bonometti L."/>
            <person name="Westerberg I."/>
            <person name="Brannstrom I.O."/>
            <person name="Guillou S."/>
            <person name="Cros-Aarteil S."/>
            <person name="Calhoun S."/>
            <person name="Haridas S."/>
            <person name="Kuo A."/>
            <person name="Mondo S."/>
            <person name="Pangilinan J."/>
            <person name="Riley R."/>
            <person name="Labutti K."/>
            <person name="Andreopoulos B."/>
            <person name="Lipzen A."/>
            <person name="Chen C."/>
            <person name="Yanf M."/>
            <person name="Daum C."/>
            <person name="Ng V."/>
            <person name="Clum A."/>
            <person name="Steindorff A."/>
            <person name="Ohm R."/>
            <person name="Martin F."/>
            <person name="Silar P."/>
            <person name="Natvig D."/>
            <person name="Lalanne C."/>
            <person name="Gautier V."/>
            <person name="Ament-Velasquez S.L."/>
            <person name="Kruys A."/>
            <person name="Hutchinson M.I."/>
            <person name="Powell A.J."/>
            <person name="Barry K."/>
            <person name="Miller A.N."/>
            <person name="Grigoriev I.V."/>
            <person name="Debuchy R."/>
            <person name="Gladieux P."/>
            <person name="Thoren M.H."/>
            <person name="Johannesson H."/>
        </authorList>
    </citation>
    <scope>NUCLEOTIDE SEQUENCE</scope>
    <source>
        <strain evidence="3">SMH4607-1</strain>
    </source>
</reference>
<feature type="compositionally biased region" description="Polar residues" evidence="2">
    <location>
        <begin position="18"/>
        <end position="38"/>
    </location>
</feature>
<feature type="compositionally biased region" description="Basic and acidic residues" evidence="2">
    <location>
        <begin position="1111"/>
        <end position="1131"/>
    </location>
</feature>
<sequence length="1418" mass="153225">MDRGRGRGRAAKKRATLPPSQSHQSGSALDLTLPSTPTAAHFPAGPVSQRGAKARSSASTSHPAPQVLLGLGPRTTSPVPDTNPRITPRADRPGRSATFSSSFSFESPSTVGTIMAAGGPSARKRARTFEPSFDGTPDDEGHSKGGHSLRKRARIDYTQEQIDDHLTSAAAKSEAAAKSVITPSARGRKKKGTHDGSDQLELEDFNFTSSTPKRRRPEKSPAPARAAAASSRRRKTSSNLKKSSAEISTYVDQPSGDEVQDTILVGVSMDGLQDSDEESEISSFGESETRPSTSDGSEAGQAQAEPEPATPQPEAIPQIEQTVSLAPESEESIEKDLIPEPPVEMADIAPKDISLTLQPKEPDQPDQPHEAEEPVQEPTPDENTVLPATVEQVSEKSAEPAPAEPEPVKIEPVVKAEHEVQPDVESAPPKPEPVIQTSDTPIVTEPIVEPEPIQPKTLTLSPALSTVDPGFKSAEATQARRLIPSVPSRRALRALQRSAPPARLKFLEKIYKSPSPFGINMALTPYYDGEDVRHPGPYTEWVYPDKDKTEITPMPTPTPTPSPMETTPREITWDGRRRLKKNEFLKLYHHETKRRQEAGEPDIGMVAYWNMCVQKFNAAEAETGNSTPSLAESTAKHARSFTKITAEQVQKRLLVTGASRSFEDTPQGSQAADSQQPTAAPSPAAAEEDEPQIDGDADGLPDGPEAEAPGRVKTGGPTKPVEVTKNPPRQYLFPKLRDPQEFTDAFEGWQEMDSSKLYGTVAAAVEALHAYQSEYNELKKIVDDEETAKRRLANDKTIINWENRQKPDDPPLWRRHFDDAVKGPPTFEVRGARAPKPYIDDPILEHQKEEDKIMAQAYGFKHNAHPTQVGRQNPEDQRWEMSENRLRERKKTEKAAELAEENVIEGKRMRKPRNFSDQSKEPSRAGTPTGFAPPALGRRPRRKLTAMTDGADDQDSAETVEPPAAELITRKRRGPRPKGYSFVDPEEPVVDAPVDQDETDDEDVQDSTRQKSASISARKRARGFAQQPPTSIPIDFEESRAKRQRTAKHQPAPEIASSSFYSNPSVDSQPESRPSTASSAATENTLEAAEAAETAYSFRGGRKRNFVLENDPEHQPKRARTTKVDNAEPKKRGPKRKMTASHPAPTAQAPLPPPPPPPPPPVIAPPAIPHPAGGLKAPTLFYNQGPPTLAPAPGPLMHTFNSSPALLSGPPPPPPAPPVAKKPITKIKLTNNGSSSQASSRAATPANIAPNPNPKAPSKTSRSLKPVAPAEPGTKAALSSAATAEAEPKPYAEMSKSEKMSWSMRRRWASGEMKGAVEKRRNTLASKKAEKASVPANGDPVAIAPGETGSAATSAPGTPSGTPAPTILMPTPAGPSVGLLASPVQPPTMQGYQQTRGLAPPPVLREFAYSKMTGDPKE</sequence>
<organism evidence="3 4">
    <name type="scientific">Lasiosphaeris hirsuta</name>
    <dbReference type="NCBI Taxonomy" id="260670"/>
    <lineage>
        <taxon>Eukaryota</taxon>
        <taxon>Fungi</taxon>
        <taxon>Dikarya</taxon>
        <taxon>Ascomycota</taxon>
        <taxon>Pezizomycotina</taxon>
        <taxon>Sordariomycetes</taxon>
        <taxon>Sordariomycetidae</taxon>
        <taxon>Sordariales</taxon>
        <taxon>Lasiosphaeriaceae</taxon>
        <taxon>Lasiosphaeris</taxon>
    </lineage>
</organism>
<feature type="compositionally biased region" description="Low complexity" evidence="2">
    <location>
        <begin position="1348"/>
        <end position="1366"/>
    </location>
</feature>
<accession>A0AA40ANR6</accession>
<evidence type="ECO:0000256" key="1">
    <source>
        <dbReference type="SAM" id="Coils"/>
    </source>
</evidence>
<evidence type="ECO:0000313" key="3">
    <source>
        <dbReference type="EMBL" id="KAK0719229.1"/>
    </source>
</evidence>
<feature type="compositionally biased region" description="Basic and acidic residues" evidence="2">
    <location>
        <begin position="360"/>
        <end position="372"/>
    </location>
</feature>
<feature type="compositionally biased region" description="Polar residues" evidence="2">
    <location>
        <begin position="1056"/>
        <end position="1074"/>
    </location>
</feature>
<feature type="compositionally biased region" description="Low complexity" evidence="2">
    <location>
        <begin position="669"/>
        <end position="685"/>
    </location>
</feature>
<feature type="compositionally biased region" description="Polar residues" evidence="2">
    <location>
        <begin position="1228"/>
        <end position="1241"/>
    </location>
</feature>
<evidence type="ECO:0000256" key="2">
    <source>
        <dbReference type="SAM" id="MobiDB-lite"/>
    </source>
</evidence>
<feature type="compositionally biased region" description="Polar residues" evidence="2">
    <location>
        <begin position="237"/>
        <end position="252"/>
    </location>
</feature>
<dbReference type="Proteomes" id="UP001172102">
    <property type="component" value="Unassembled WGS sequence"/>
</dbReference>
<feature type="region of interest" description="Disordered" evidence="2">
    <location>
        <begin position="862"/>
        <end position="1402"/>
    </location>
</feature>
<feature type="compositionally biased region" description="Pro residues" evidence="2">
    <location>
        <begin position="1150"/>
        <end position="1169"/>
    </location>
</feature>
<feature type="compositionally biased region" description="Basic and acidic residues" evidence="2">
    <location>
        <begin position="873"/>
        <end position="897"/>
    </location>
</feature>